<sequence length="83" mass="9606">MGHALEPGRITFDEKMEIRRAIEEGNIPHAYISANCFAAYFVPNLCQMHTLLPPKEKVHVYADGNVKFTIRKYYLYYLISPSL</sequence>
<organism evidence="2">
    <name type="scientific">Aegilops tauschii</name>
    <name type="common">Tausch's goatgrass</name>
    <name type="synonym">Aegilops squarrosa</name>
    <dbReference type="NCBI Taxonomy" id="37682"/>
    <lineage>
        <taxon>Eukaryota</taxon>
        <taxon>Viridiplantae</taxon>
        <taxon>Streptophyta</taxon>
        <taxon>Embryophyta</taxon>
        <taxon>Tracheophyta</taxon>
        <taxon>Spermatophyta</taxon>
        <taxon>Magnoliopsida</taxon>
        <taxon>Liliopsida</taxon>
        <taxon>Poales</taxon>
        <taxon>Poaceae</taxon>
        <taxon>BOP clade</taxon>
        <taxon>Pooideae</taxon>
        <taxon>Triticodae</taxon>
        <taxon>Triticeae</taxon>
        <taxon>Triticinae</taxon>
        <taxon>Aegilops</taxon>
    </lineage>
</organism>
<dbReference type="Gene3D" id="3.90.25.10">
    <property type="entry name" value="UDP-galactose 4-epimerase, domain 1"/>
    <property type="match status" value="1"/>
</dbReference>
<dbReference type="InterPro" id="IPR008030">
    <property type="entry name" value="NmrA-like"/>
</dbReference>
<name>R7WC44_AEGTA</name>
<feature type="domain" description="NmrA-like" evidence="1">
    <location>
        <begin position="6"/>
        <end position="53"/>
    </location>
</feature>
<protein>
    <submittedName>
        <fullName evidence="2">Isoflavone reductase-like protein</fullName>
    </submittedName>
</protein>
<dbReference type="InterPro" id="IPR036291">
    <property type="entry name" value="NAD(P)-bd_dom_sf"/>
</dbReference>
<dbReference type="AlphaFoldDB" id="R7WC44"/>
<dbReference type="Pfam" id="PF05368">
    <property type="entry name" value="NmrA"/>
    <property type="match status" value="1"/>
</dbReference>
<dbReference type="Gene3D" id="3.40.50.720">
    <property type="entry name" value="NAD(P)-binding Rossmann-like Domain"/>
    <property type="match status" value="1"/>
</dbReference>
<proteinExistence type="predicted"/>
<evidence type="ECO:0000259" key="1">
    <source>
        <dbReference type="Pfam" id="PF05368"/>
    </source>
</evidence>
<dbReference type="SUPFAM" id="SSF51735">
    <property type="entry name" value="NAD(P)-binding Rossmann-fold domains"/>
    <property type="match status" value="1"/>
</dbReference>
<dbReference type="InterPro" id="IPR050608">
    <property type="entry name" value="NmrA-type/Isoflavone_red_sf"/>
</dbReference>
<dbReference type="PANTHER" id="PTHR43349:SF94">
    <property type="entry name" value="NMRA-LIKE DOMAIN-CONTAINING PROTEIN"/>
    <property type="match status" value="1"/>
</dbReference>
<dbReference type="EnsemblPlants" id="EMT19448">
    <property type="protein sequence ID" value="EMT19448"/>
    <property type="gene ID" value="F775_23441"/>
</dbReference>
<accession>R7WC44</accession>
<evidence type="ECO:0000313" key="2">
    <source>
        <dbReference type="EnsemblPlants" id="EMT19448"/>
    </source>
</evidence>
<dbReference type="PANTHER" id="PTHR43349">
    <property type="entry name" value="PINORESINOL REDUCTASE-RELATED"/>
    <property type="match status" value="1"/>
</dbReference>
<reference evidence="2" key="1">
    <citation type="submission" date="2015-06" db="UniProtKB">
        <authorList>
            <consortium name="EnsemblPlants"/>
        </authorList>
    </citation>
    <scope>IDENTIFICATION</scope>
</reference>
<dbReference type="ExpressionAtlas" id="R7WC44">
    <property type="expression patterns" value="baseline"/>
</dbReference>